<dbReference type="Gene3D" id="1.10.150.20">
    <property type="entry name" value="5' to 3' exonuclease, C-terminal subdomain"/>
    <property type="match status" value="1"/>
</dbReference>
<evidence type="ECO:0008006" key="3">
    <source>
        <dbReference type="Google" id="ProtNLM"/>
    </source>
</evidence>
<evidence type="ECO:0000313" key="2">
    <source>
        <dbReference type="Proteomes" id="UP000460318"/>
    </source>
</evidence>
<evidence type="ECO:0000313" key="1">
    <source>
        <dbReference type="EMBL" id="MWV44316.1"/>
    </source>
</evidence>
<sequence>MAASNQSYRTCNKGHRYQKSSDCPTCPICEQERKPANGFLSLLSAPARRALENHGVTTLPKLSDYTEKEILQWHGMGPASLPKLRSALQEEGLSFKNGCENSR</sequence>
<dbReference type="RefSeq" id="WP_160497745.1">
    <property type="nucleotide sequence ID" value="NZ_WUBI01000001.1"/>
</dbReference>
<accession>A0A7X3LG31</accession>
<dbReference type="EMBL" id="WUBI01000001">
    <property type="protein sequence ID" value="MWV44316.1"/>
    <property type="molecule type" value="Genomic_DNA"/>
</dbReference>
<reference evidence="1 2" key="1">
    <citation type="submission" date="2019-12" db="EMBL/GenBank/DDBJ databases">
        <title>Paenibacillus sp. nov., an endophytic bacterium isolated from the stem of Dendrobium.</title>
        <authorList>
            <person name="Zhao R."/>
        </authorList>
    </citation>
    <scope>NUCLEOTIDE SEQUENCE [LARGE SCALE GENOMIC DNA]</scope>
    <source>
        <strain evidence="1 2">HJL G12</strain>
    </source>
</reference>
<name>A0A7X3LG31_9BACL</name>
<dbReference type="AlphaFoldDB" id="A0A7X3LG31"/>
<proteinExistence type="predicted"/>
<gene>
    <name evidence="1" type="ORF">GRF59_11810</name>
</gene>
<keyword evidence="2" id="KW-1185">Reference proteome</keyword>
<dbReference type="Proteomes" id="UP000460318">
    <property type="component" value="Unassembled WGS sequence"/>
</dbReference>
<comment type="caution">
    <text evidence="1">The sequence shown here is derived from an EMBL/GenBank/DDBJ whole genome shotgun (WGS) entry which is preliminary data.</text>
</comment>
<protein>
    <recommendedName>
        <fullName evidence="3">RNA polymerase alpha subunit C-terminal domain-containing protein</fullName>
    </recommendedName>
</protein>
<dbReference type="SUPFAM" id="SSF47789">
    <property type="entry name" value="C-terminal domain of RNA polymerase alpha subunit"/>
    <property type="match status" value="1"/>
</dbReference>
<organism evidence="1 2">
    <name type="scientific">Paenibacillus dendrobii</name>
    <dbReference type="NCBI Taxonomy" id="2691084"/>
    <lineage>
        <taxon>Bacteria</taxon>
        <taxon>Bacillati</taxon>
        <taxon>Bacillota</taxon>
        <taxon>Bacilli</taxon>
        <taxon>Bacillales</taxon>
        <taxon>Paenibacillaceae</taxon>
        <taxon>Paenibacillus</taxon>
    </lineage>
</organism>
<dbReference type="NCBIfam" id="NF005841">
    <property type="entry name" value="PRK07758.1"/>
    <property type="match status" value="1"/>
</dbReference>